<comment type="catalytic activity">
    <reaction evidence="7">
        <text>ATP + H2O = ADP + phosphate + H(+)</text>
        <dbReference type="Rhea" id="RHEA:13065"/>
        <dbReference type="ChEBI" id="CHEBI:15377"/>
        <dbReference type="ChEBI" id="CHEBI:15378"/>
        <dbReference type="ChEBI" id="CHEBI:30616"/>
        <dbReference type="ChEBI" id="CHEBI:43474"/>
        <dbReference type="ChEBI" id="CHEBI:456216"/>
        <dbReference type="EC" id="3.6.4.13"/>
    </reaction>
</comment>
<feature type="compositionally biased region" description="Basic and acidic residues" evidence="8">
    <location>
        <begin position="229"/>
        <end position="242"/>
    </location>
</feature>
<dbReference type="Pfam" id="PF00271">
    <property type="entry name" value="Helicase_C"/>
    <property type="match status" value="1"/>
</dbReference>
<dbReference type="Proteomes" id="UP000800041">
    <property type="component" value="Unassembled WGS sequence"/>
</dbReference>
<keyword evidence="3" id="KW-0547">Nucleotide-binding</keyword>
<protein>
    <recommendedName>
        <fullName evidence="2">RNA helicase</fullName>
        <ecNumber evidence="2">3.6.4.13</ecNumber>
    </recommendedName>
</protein>
<dbReference type="SMART" id="SM00847">
    <property type="entry name" value="HA2"/>
    <property type="match status" value="1"/>
</dbReference>
<evidence type="ECO:0000256" key="5">
    <source>
        <dbReference type="ARBA" id="ARBA00022806"/>
    </source>
</evidence>
<dbReference type="InterPro" id="IPR014001">
    <property type="entry name" value="Helicase_ATP-bd"/>
</dbReference>
<keyword evidence="4 11" id="KW-0378">Hydrolase</keyword>
<dbReference type="GO" id="GO:0003724">
    <property type="term" value="F:RNA helicase activity"/>
    <property type="evidence" value="ECO:0007669"/>
    <property type="project" value="UniProtKB-EC"/>
</dbReference>
<dbReference type="GO" id="GO:1990904">
    <property type="term" value="C:ribonucleoprotein complex"/>
    <property type="evidence" value="ECO:0007669"/>
    <property type="project" value="UniProtKB-ARBA"/>
</dbReference>
<dbReference type="GO" id="GO:0003723">
    <property type="term" value="F:RNA binding"/>
    <property type="evidence" value="ECO:0007669"/>
    <property type="project" value="TreeGrafter"/>
</dbReference>
<dbReference type="SMART" id="SM00487">
    <property type="entry name" value="DEXDc"/>
    <property type="match status" value="1"/>
</dbReference>
<evidence type="ECO:0000256" key="2">
    <source>
        <dbReference type="ARBA" id="ARBA00012552"/>
    </source>
</evidence>
<comment type="similarity">
    <text evidence="1">Belongs to the DEAD box helicase family. DEAH subfamily.</text>
</comment>
<evidence type="ECO:0000259" key="10">
    <source>
        <dbReference type="PROSITE" id="PS51194"/>
    </source>
</evidence>
<dbReference type="OrthoDB" id="10253254at2759"/>
<evidence type="ECO:0000256" key="3">
    <source>
        <dbReference type="ARBA" id="ARBA00022741"/>
    </source>
</evidence>
<dbReference type="InterPro" id="IPR001650">
    <property type="entry name" value="Helicase_C-like"/>
</dbReference>
<dbReference type="InterPro" id="IPR002464">
    <property type="entry name" value="DNA/RNA_helicase_DEAH_CS"/>
</dbReference>
<dbReference type="CDD" id="cd18791">
    <property type="entry name" value="SF2_C_RHA"/>
    <property type="match status" value="1"/>
</dbReference>
<accession>A0A6G1H833</accession>
<dbReference type="EMBL" id="ML977146">
    <property type="protein sequence ID" value="KAF1989180.1"/>
    <property type="molecule type" value="Genomic_DNA"/>
</dbReference>
<dbReference type="Gene3D" id="3.40.50.300">
    <property type="entry name" value="P-loop containing nucleotide triphosphate hydrolases"/>
    <property type="match status" value="2"/>
</dbReference>
<dbReference type="Gene3D" id="1.20.120.1080">
    <property type="match status" value="1"/>
</dbReference>
<dbReference type="EC" id="3.6.4.13" evidence="2"/>
<keyword evidence="6" id="KW-0067">ATP-binding</keyword>
<dbReference type="SUPFAM" id="SSF52540">
    <property type="entry name" value="P-loop containing nucleoside triphosphate hydrolases"/>
    <property type="match status" value="1"/>
</dbReference>
<feature type="compositionally biased region" description="Acidic residues" evidence="8">
    <location>
        <begin position="244"/>
        <end position="263"/>
    </location>
</feature>
<organism evidence="11 12">
    <name type="scientific">Aulographum hederae CBS 113979</name>
    <dbReference type="NCBI Taxonomy" id="1176131"/>
    <lineage>
        <taxon>Eukaryota</taxon>
        <taxon>Fungi</taxon>
        <taxon>Dikarya</taxon>
        <taxon>Ascomycota</taxon>
        <taxon>Pezizomycotina</taxon>
        <taxon>Dothideomycetes</taxon>
        <taxon>Pleosporomycetidae</taxon>
        <taxon>Aulographales</taxon>
        <taxon>Aulographaceae</taxon>
    </lineage>
</organism>
<feature type="domain" description="Helicase ATP-binding" evidence="9">
    <location>
        <begin position="364"/>
        <end position="541"/>
    </location>
</feature>
<dbReference type="PANTHER" id="PTHR18934:SF99">
    <property type="entry name" value="ATP-DEPENDENT RNA HELICASE DHX37-RELATED"/>
    <property type="match status" value="1"/>
</dbReference>
<evidence type="ECO:0000256" key="8">
    <source>
        <dbReference type="SAM" id="MobiDB-lite"/>
    </source>
</evidence>
<evidence type="ECO:0000256" key="4">
    <source>
        <dbReference type="ARBA" id="ARBA00022801"/>
    </source>
</evidence>
<feature type="domain" description="Helicase C-terminal" evidence="10">
    <location>
        <begin position="564"/>
        <end position="808"/>
    </location>
</feature>
<dbReference type="PROSITE" id="PS00690">
    <property type="entry name" value="DEAH_ATP_HELICASE"/>
    <property type="match status" value="1"/>
</dbReference>
<dbReference type="Pfam" id="PF00270">
    <property type="entry name" value="DEAD"/>
    <property type="match status" value="1"/>
</dbReference>
<proteinExistence type="inferred from homology"/>
<evidence type="ECO:0000256" key="6">
    <source>
        <dbReference type="ARBA" id="ARBA00022840"/>
    </source>
</evidence>
<dbReference type="GO" id="GO:0005730">
    <property type="term" value="C:nucleolus"/>
    <property type="evidence" value="ECO:0007669"/>
    <property type="project" value="TreeGrafter"/>
</dbReference>
<sequence>MPKFVPRQRKHKVLAREAQGKNAPLNGNSNASEILPESKSEKDERRKKLRDELRAQQTNISSKKQKRLDKYIENKLRKEENLELLKKLAHTKVDTSLFRSSKKLGQITESKRDILSRALRESRAGINVEENGEILYEAQQPSDATSEDENEAVIAEEPALKAPVAHPASLGSGLKRPLELDDTGRPIIKKRQRTKGNAWTVPPPTTIVDEELEWEGFNSEDEEQTCAAGDKHSAEAEERSEQGDGNDESIGSEDVTGEAEDSDVSGSSSSVDDTKERASAFKAWAVQKRNEAVGFVPSIAPAAPTSIKFTPRVPESDPLPPELDIKNTSKDASRVAHSVQVDRPSEIQDARLALPVVAEEQKIMEAFHNNDTIVIWGSTGSGKTTQVPQFLFEAGYGDPSGPTPGLIGITQPRRVAAVSMSKRVAIELGDKGDKVAHQIRFDSSATSKTAIKFMTDGILLREIAQDFALTKYSAIVIDEAHERSVNTDILIGMMSRIVDLRKEMAKEDSKTRPLKLVIMSATLRISDFTENQRLFRKGPPPLVQAEGRQYPVTTHFARTTKHDYVDEAFSKVSRGHKKLPPGAMLVFLTSKSEIAQLAKKLKSSFPSTQGNDAAYDVKVSAIDGPIEAEDVDVDHRQRTGIEVDQSDDEDDVQIHGLDEEAEDEEFNIGDEPASPGMKIHVLPLHSQLPTKQQLRVFEPPPGNSRLIILATNIAETSLTIPGVRYVFDCGRSKEKKYDRRTGVESFEIGWISKASASQRAGRAGRTGPGHCYRLYSSAVYERDFDEYTDPEILRSRIEGVVLQLKSMDLQHVVNFPFPTPPDRTALAKAEKLLSYLGALNADGKITSVGRQLSLYPTGPRFARMLVIGQNYNVTAQMIALVAALEVSDILIPQAQLDMDKTTVEEGAIWTEADNQEEEIKRKRRQLYGEAQKELSKLDPTSDAIKIYAALRGFSQTSDEETFCATHFVNQKSLQEASQLRRQFSSHLETQKPGLVGPFNPKVPKLSEKDVKILKQIIAAGFLDNVAIRADMAPVPPALERRPKRAIDVPYLTLFPSHTGRTEESELEKYVYLHPSSILAHNHSAHNMPIYIIFSHLQKTSSSTPGKVAKVRMHPLTPVSGAQLEILARNTPLLEYGKPEGRIEVLPRGEDGFERRECWVVPSLIGEKGTGNMGWPLPRKRVIQKREGPKGWVLEKVLE</sequence>
<name>A0A6G1H833_9PEZI</name>
<dbReference type="PROSITE" id="PS51194">
    <property type="entry name" value="HELICASE_CTER"/>
    <property type="match status" value="1"/>
</dbReference>
<gene>
    <name evidence="11" type="ORF">K402DRAFT_350931</name>
</gene>
<feature type="region of interest" description="Disordered" evidence="8">
    <location>
        <begin position="1"/>
        <end position="67"/>
    </location>
</feature>
<dbReference type="GO" id="GO:0000462">
    <property type="term" value="P:maturation of SSU-rRNA from tricistronic rRNA transcript (SSU-rRNA, 5.8S rRNA, LSU-rRNA)"/>
    <property type="evidence" value="ECO:0007669"/>
    <property type="project" value="TreeGrafter"/>
</dbReference>
<dbReference type="Pfam" id="PF04408">
    <property type="entry name" value="WHD_HA2"/>
    <property type="match status" value="1"/>
</dbReference>
<dbReference type="FunFam" id="3.40.50.300:FF:000637">
    <property type="entry name" value="ATP-dependent RNA helicase DHX37/DHR1"/>
    <property type="match status" value="1"/>
</dbReference>
<evidence type="ECO:0000259" key="9">
    <source>
        <dbReference type="PROSITE" id="PS51192"/>
    </source>
</evidence>
<dbReference type="CDD" id="cd17982">
    <property type="entry name" value="DEXHc_DHX37"/>
    <property type="match status" value="1"/>
</dbReference>
<evidence type="ECO:0000313" key="12">
    <source>
        <dbReference type="Proteomes" id="UP000800041"/>
    </source>
</evidence>
<feature type="compositionally biased region" description="Acidic residues" evidence="8">
    <location>
        <begin position="208"/>
        <end position="224"/>
    </location>
</feature>
<reference evidence="11" key="1">
    <citation type="journal article" date="2020" name="Stud. Mycol.">
        <title>101 Dothideomycetes genomes: a test case for predicting lifestyles and emergence of pathogens.</title>
        <authorList>
            <person name="Haridas S."/>
            <person name="Albert R."/>
            <person name="Binder M."/>
            <person name="Bloem J."/>
            <person name="Labutti K."/>
            <person name="Salamov A."/>
            <person name="Andreopoulos B."/>
            <person name="Baker S."/>
            <person name="Barry K."/>
            <person name="Bills G."/>
            <person name="Bluhm B."/>
            <person name="Cannon C."/>
            <person name="Castanera R."/>
            <person name="Culley D."/>
            <person name="Daum C."/>
            <person name="Ezra D."/>
            <person name="Gonzalez J."/>
            <person name="Henrissat B."/>
            <person name="Kuo A."/>
            <person name="Liang C."/>
            <person name="Lipzen A."/>
            <person name="Lutzoni F."/>
            <person name="Magnuson J."/>
            <person name="Mondo S."/>
            <person name="Nolan M."/>
            <person name="Ohm R."/>
            <person name="Pangilinan J."/>
            <person name="Park H.-J."/>
            <person name="Ramirez L."/>
            <person name="Alfaro M."/>
            <person name="Sun H."/>
            <person name="Tritt A."/>
            <person name="Yoshinaga Y."/>
            <person name="Zwiers L.-H."/>
            <person name="Turgeon B."/>
            <person name="Goodwin S."/>
            <person name="Spatafora J."/>
            <person name="Crous P."/>
            <person name="Grigoriev I."/>
        </authorList>
    </citation>
    <scope>NUCLEOTIDE SEQUENCE</scope>
    <source>
        <strain evidence="11">CBS 113979</strain>
    </source>
</reference>
<evidence type="ECO:0000256" key="1">
    <source>
        <dbReference type="ARBA" id="ARBA00008792"/>
    </source>
</evidence>
<dbReference type="PANTHER" id="PTHR18934">
    <property type="entry name" value="ATP-DEPENDENT RNA HELICASE"/>
    <property type="match status" value="1"/>
</dbReference>
<dbReference type="AlphaFoldDB" id="A0A6G1H833"/>
<feature type="compositionally biased region" description="Basic residues" evidence="8">
    <location>
        <begin position="1"/>
        <end position="13"/>
    </location>
</feature>
<feature type="non-terminal residue" evidence="11">
    <location>
        <position position="1"/>
    </location>
</feature>
<dbReference type="InterPro" id="IPR048333">
    <property type="entry name" value="HA2_WH"/>
</dbReference>
<dbReference type="InterPro" id="IPR011709">
    <property type="entry name" value="DEAD-box_helicase_OB_fold"/>
</dbReference>
<keyword evidence="12" id="KW-1185">Reference proteome</keyword>
<dbReference type="PROSITE" id="PS51192">
    <property type="entry name" value="HELICASE_ATP_BIND_1"/>
    <property type="match status" value="1"/>
</dbReference>
<keyword evidence="5" id="KW-0347">Helicase</keyword>
<dbReference type="GO" id="GO:0005524">
    <property type="term" value="F:ATP binding"/>
    <property type="evidence" value="ECO:0007669"/>
    <property type="project" value="UniProtKB-KW"/>
</dbReference>
<feature type="compositionally biased region" description="Basic and acidic residues" evidence="8">
    <location>
        <begin position="36"/>
        <end position="54"/>
    </location>
</feature>
<evidence type="ECO:0000256" key="7">
    <source>
        <dbReference type="ARBA" id="ARBA00047984"/>
    </source>
</evidence>
<dbReference type="InterPro" id="IPR011545">
    <property type="entry name" value="DEAD/DEAH_box_helicase_dom"/>
</dbReference>
<dbReference type="InterPro" id="IPR027417">
    <property type="entry name" value="P-loop_NTPase"/>
</dbReference>
<dbReference type="GO" id="GO:0016787">
    <property type="term" value="F:hydrolase activity"/>
    <property type="evidence" value="ECO:0007669"/>
    <property type="project" value="UniProtKB-KW"/>
</dbReference>
<dbReference type="Pfam" id="PF07717">
    <property type="entry name" value="OB_NTP_bind"/>
    <property type="match status" value="1"/>
</dbReference>
<feature type="region of interest" description="Disordered" evidence="8">
    <location>
        <begin position="157"/>
        <end position="274"/>
    </location>
</feature>
<dbReference type="Pfam" id="PF21010">
    <property type="entry name" value="HA2_C"/>
    <property type="match status" value="1"/>
</dbReference>
<dbReference type="InterPro" id="IPR007502">
    <property type="entry name" value="Helicase-assoc_dom"/>
</dbReference>
<dbReference type="SMART" id="SM00490">
    <property type="entry name" value="HELICc"/>
    <property type="match status" value="1"/>
</dbReference>
<evidence type="ECO:0000313" key="11">
    <source>
        <dbReference type="EMBL" id="KAF1989180.1"/>
    </source>
</evidence>